<proteinExistence type="predicted"/>
<keyword evidence="2" id="KW-1185">Reference proteome</keyword>
<protein>
    <submittedName>
        <fullName evidence="1">Uncharacterized protein</fullName>
    </submittedName>
</protein>
<organism evidence="1 2">
    <name type="scientific">Protea cynaroides</name>
    <dbReference type="NCBI Taxonomy" id="273540"/>
    <lineage>
        <taxon>Eukaryota</taxon>
        <taxon>Viridiplantae</taxon>
        <taxon>Streptophyta</taxon>
        <taxon>Embryophyta</taxon>
        <taxon>Tracheophyta</taxon>
        <taxon>Spermatophyta</taxon>
        <taxon>Magnoliopsida</taxon>
        <taxon>Proteales</taxon>
        <taxon>Proteaceae</taxon>
        <taxon>Protea</taxon>
    </lineage>
</organism>
<dbReference type="EMBL" id="JAMYWD010000004">
    <property type="protein sequence ID" value="KAJ4973817.1"/>
    <property type="molecule type" value="Genomic_DNA"/>
</dbReference>
<sequence length="185" mass="20266">MALIPGDTSGIPVPRVPFGSSSSLTVSTMAMPSFTRDTAVTLSSVPMELPKTGMTRDPNGLGLQNPTTQNDTWLLGGGISSLLVKSMKTVRPDLSLMQRIPMQGGASMVTDMRKIRESKFTGCKNRSRTQAHRSRALVFLIHSVLTSCIPYLDFNDLITNLDIPISKFNSNSRLRIKTELISRKP</sequence>
<dbReference type="Proteomes" id="UP001141806">
    <property type="component" value="Unassembled WGS sequence"/>
</dbReference>
<gene>
    <name evidence="1" type="ORF">NE237_006991</name>
</gene>
<evidence type="ECO:0000313" key="2">
    <source>
        <dbReference type="Proteomes" id="UP001141806"/>
    </source>
</evidence>
<accession>A0A9Q0KNJ8</accession>
<dbReference type="AlphaFoldDB" id="A0A9Q0KNJ8"/>
<comment type="caution">
    <text evidence="1">The sequence shown here is derived from an EMBL/GenBank/DDBJ whole genome shotgun (WGS) entry which is preliminary data.</text>
</comment>
<reference evidence="1" key="1">
    <citation type="journal article" date="2023" name="Plant J.">
        <title>The genome of the king protea, Protea cynaroides.</title>
        <authorList>
            <person name="Chang J."/>
            <person name="Duong T.A."/>
            <person name="Schoeman C."/>
            <person name="Ma X."/>
            <person name="Roodt D."/>
            <person name="Barker N."/>
            <person name="Li Z."/>
            <person name="Van de Peer Y."/>
            <person name="Mizrachi E."/>
        </authorList>
    </citation>
    <scope>NUCLEOTIDE SEQUENCE</scope>
    <source>
        <tissue evidence="1">Young leaves</tissue>
    </source>
</reference>
<evidence type="ECO:0000313" key="1">
    <source>
        <dbReference type="EMBL" id="KAJ4973817.1"/>
    </source>
</evidence>
<name>A0A9Q0KNJ8_9MAGN</name>